<dbReference type="GeneID" id="100575440"/>
<reference evidence="3" key="2">
    <citation type="submission" date="2022-06" db="UniProtKB">
        <authorList>
            <consortium name="EnsemblMetazoa"/>
        </authorList>
    </citation>
    <scope>IDENTIFICATION</scope>
</reference>
<sequence length="436" mass="50908">MKPFSIDETYIRNSNYSQLQRKCLEPDAVAFCSPNYVPMVQKKTFNDPLLPKHLNKNTIYGVITKTNLSAGDVIFPKKSSDGNGIEDKTETEIYKISHHTYGIGEQLNRKYTNNFNPDYRYGKSLKRLPAGVWFKSNVQSKSLNEDKNTITDYVNKLLESKENTQCRYPYIDHRQGKFIGRSFLRAQDVLTRNEPDKKDFELIDYSTAVSRLKHYIKEKKCDLRELHETFKLFDKGFTGWLPLEQVYKICYQHKIKPEKKLFDLALHSINAINNNKVSYNLFLDLLDPNVKFSTGFKKNNRTDIDRFIPTYKNDYGNTLSRTIQLNKDRNDYMPVKPMVLAYLDCFGSETDVKTLLNPTIFSNYGLTYRDFYIGRSKDVMKKLFQDLGVNLPNDIFNIIWENAYQCDGVDDKVSVEVFRQALQELADRMIDQHGDE</sequence>
<proteinExistence type="predicted"/>
<feature type="domain" description="EFHB C-terminal EF-hand" evidence="2">
    <location>
        <begin position="353"/>
        <end position="426"/>
    </location>
</feature>
<dbReference type="OrthoDB" id="2096280at2759"/>
<dbReference type="InterPro" id="IPR011992">
    <property type="entry name" value="EF-hand-dom_pair"/>
</dbReference>
<dbReference type="InterPro" id="IPR057428">
    <property type="entry name" value="EFHB_EF-hand_C"/>
</dbReference>
<evidence type="ECO:0000259" key="1">
    <source>
        <dbReference type="Pfam" id="PF20742"/>
    </source>
</evidence>
<feature type="domain" description="DUF5580" evidence="1">
    <location>
        <begin position="218"/>
        <end position="288"/>
    </location>
</feature>
<dbReference type="SUPFAM" id="SSF47473">
    <property type="entry name" value="EF-hand"/>
    <property type="match status" value="1"/>
</dbReference>
<evidence type="ECO:0000313" key="4">
    <source>
        <dbReference type="Proteomes" id="UP000007819"/>
    </source>
</evidence>
<dbReference type="EnsemblMetazoa" id="XM_003248143.4">
    <property type="protein sequence ID" value="XP_003248191.1"/>
    <property type="gene ID" value="LOC100575440"/>
</dbReference>
<protein>
    <recommendedName>
        <fullName evidence="5">EF-hand domain-containing family member B</fullName>
    </recommendedName>
</protein>
<dbReference type="Gene3D" id="1.10.238.10">
    <property type="entry name" value="EF-hand"/>
    <property type="match status" value="1"/>
</dbReference>
<evidence type="ECO:0008006" key="5">
    <source>
        <dbReference type="Google" id="ProtNLM"/>
    </source>
</evidence>
<organism evidence="3 4">
    <name type="scientific">Acyrthosiphon pisum</name>
    <name type="common">Pea aphid</name>
    <dbReference type="NCBI Taxonomy" id="7029"/>
    <lineage>
        <taxon>Eukaryota</taxon>
        <taxon>Metazoa</taxon>
        <taxon>Ecdysozoa</taxon>
        <taxon>Arthropoda</taxon>
        <taxon>Hexapoda</taxon>
        <taxon>Insecta</taxon>
        <taxon>Pterygota</taxon>
        <taxon>Neoptera</taxon>
        <taxon>Paraneoptera</taxon>
        <taxon>Hemiptera</taxon>
        <taxon>Sternorrhyncha</taxon>
        <taxon>Aphidomorpha</taxon>
        <taxon>Aphidoidea</taxon>
        <taxon>Aphididae</taxon>
        <taxon>Macrosiphini</taxon>
        <taxon>Acyrthosiphon</taxon>
    </lineage>
</organism>
<dbReference type="Proteomes" id="UP000007819">
    <property type="component" value="Chromosome A2"/>
</dbReference>
<dbReference type="Pfam" id="PF25325">
    <property type="entry name" value="EF-hand_EFHB_C"/>
    <property type="match status" value="1"/>
</dbReference>
<dbReference type="RefSeq" id="XP_003248191.1">
    <property type="nucleotide sequence ID" value="XM_003248143.3"/>
</dbReference>
<dbReference type="Pfam" id="PF20742">
    <property type="entry name" value="DUF5580_M"/>
    <property type="match status" value="1"/>
</dbReference>
<keyword evidence="4" id="KW-1185">Reference proteome</keyword>
<dbReference type="KEGG" id="api:100575440"/>
<evidence type="ECO:0000259" key="2">
    <source>
        <dbReference type="Pfam" id="PF25325"/>
    </source>
</evidence>
<evidence type="ECO:0000313" key="3">
    <source>
        <dbReference type="EnsemblMetazoa" id="XP_003248191.1"/>
    </source>
</evidence>
<dbReference type="InterPro" id="IPR049246">
    <property type="entry name" value="DUF5580_M"/>
</dbReference>
<reference evidence="4" key="1">
    <citation type="submission" date="2010-06" db="EMBL/GenBank/DDBJ databases">
        <authorList>
            <person name="Jiang H."/>
            <person name="Abraham K."/>
            <person name="Ali S."/>
            <person name="Alsbrooks S.L."/>
            <person name="Anim B.N."/>
            <person name="Anosike U.S."/>
            <person name="Attaway T."/>
            <person name="Bandaranaike D.P."/>
            <person name="Battles P.K."/>
            <person name="Bell S.N."/>
            <person name="Bell A.V."/>
            <person name="Beltran B."/>
            <person name="Bickham C."/>
            <person name="Bustamante Y."/>
            <person name="Caleb T."/>
            <person name="Canada A."/>
            <person name="Cardenas V."/>
            <person name="Carter K."/>
            <person name="Chacko J."/>
            <person name="Chandrabose M.N."/>
            <person name="Chavez D."/>
            <person name="Chavez A."/>
            <person name="Chen L."/>
            <person name="Chu H.-S."/>
            <person name="Claassen K.J."/>
            <person name="Cockrell R."/>
            <person name="Collins M."/>
            <person name="Cooper J.A."/>
            <person name="Cree A."/>
            <person name="Curry S.M."/>
            <person name="Da Y."/>
            <person name="Dao M.D."/>
            <person name="Das B."/>
            <person name="Davila M.-L."/>
            <person name="Davy-Carroll L."/>
            <person name="Denson S."/>
            <person name="Dinh H."/>
            <person name="Ebong V.E."/>
            <person name="Edwards J.R."/>
            <person name="Egan A."/>
            <person name="El-Daye J."/>
            <person name="Escobedo L."/>
            <person name="Fernandez S."/>
            <person name="Fernando P.R."/>
            <person name="Flagg N."/>
            <person name="Forbes L.D."/>
            <person name="Fowler R.G."/>
            <person name="Fu Q."/>
            <person name="Gabisi R.A."/>
            <person name="Ganer J."/>
            <person name="Garbino Pronczuk A."/>
            <person name="Garcia R.M."/>
            <person name="Garner T."/>
            <person name="Garrett T.E."/>
            <person name="Gonzalez D.A."/>
            <person name="Hamid H."/>
            <person name="Hawkins E.S."/>
            <person name="Hirani K."/>
            <person name="Hogues M.E."/>
            <person name="Hollins B."/>
            <person name="Hsiao C.-H."/>
            <person name="Jabil R."/>
            <person name="James M.L."/>
            <person name="Jhangiani S.N."/>
            <person name="Johnson B."/>
            <person name="Johnson Q."/>
            <person name="Joshi V."/>
            <person name="Kalu J.B."/>
            <person name="Kam C."/>
            <person name="Kashfia A."/>
            <person name="Keebler J."/>
            <person name="Kisamo H."/>
            <person name="Kovar C.L."/>
            <person name="Lago L.A."/>
            <person name="Lai C.-Y."/>
            <person name="Laidlaw J."/>
            <person name="Lara F."/>
            <person name="Le T.-K."/>
            <person name="Lee S.L."/>
            <person name="Legall F.H."/>
            <person name="Lemon S.J."/>
            <person name="Lewis L.R."/>
            <person name="Li B."/>
            <person name="Liu Y."/>
            <person name="Liu Y.-S."/>
            <person name="Lopez J."/>
            <person name="Lozado R.J."/>
            <person name="Lu J."/>
            <person name="Madu R.C."/>
            <person name="Maheshwari M."/>
            <person name="Maheshwari R."/>
            <person name="Malloy K."/>
            <person name="Martinez E."/>
            <person name="Mathew T."/>
            <person name="Mercado I.C."/>
            <person name="Mercado C."/>
            <person name="Meyer B."/>
            <person name="Montgomery K."/>
            <person name="Morgan M.B."/>
            <person name="Munidasa M."/>
            <person name="Nazareth L.V."/>
            <person name="Nelson J."/>
            <person name="Ng B.M."/>
            <person name="Nguyen N.B."/>
            <person name="Nguyen P.Q."/>
            <person name="Nguyen T."/>
            <person name="Obregon M."/>
            <person name="Okwuonu G.O."/>
            <person name="Onwere C.G."/>
            <person name="Orozco G."/>
            <person name="Parra A."/>
            <person name="Patel S."/>
            <person name="Patil S."/>
            <person name="Perez A."/>
            <person name="Perez Y."/>
            <person name="Pham C."/>
            <person name="Primus E.L."/>
            <person name="Pu L.-L."/>
            <person name="Puazo M."/>
            <person name="Qin X."/>
            <person name="Quiroz J.B."/>
            <person name="Reese J."/>
            <person name="Richards S."/>
            <person name="Rives C.M."/>
            <person name="Robberts R."/>
            <person name="Ruiz S.J."/>
            <person name="Ruiz M.J."/>
            <person name="Santibanez J."/>
            <person name="Schneider B.W."/>
            <person name="Sisson I."/>
            <person name="Smith M."/>
            <person name="Sodergren E."/>
            <person name="Song X.-Z."/>
            <person name="Song B.B."/>
            <person name="Summersgill H."/>
            <person name="Thelus R."/>
            <person name="Thornton R.D."/>
            <person name="Trejos Z.Y."/>
            <person name="Usmani K."/>
            <person name="Vattathil S."/>
            <person name="Villasana D."/>
            <person name="Walker D.L."/>
            <person name="Wang S."/>
            <person name="Wang K."/>
            <person name="White C.S."/>
            <person name="Williams A.C."/>
            <person name="Williamson J."/>
            <person name="Wilson K."/>
            <person name="Woghiren I.O."/>
            <person name="Woodworth J.R."/>
            <person name="Worley K.C."/>
            <person name="Wright R.A."/>
            <person name="Wu W."/>
            <person name="Young L."/>
            <person name="Zhang L."/>
            <person name="Zhang J."/>
            <person name="Zhu Y."/>
            <person name="Muzny D.M."/>
            <person name="Weinstock G."/>
            <person name="Gibbs R.A."/>
        </authorList>
    </citation>
    <scope>NUCLEOTIDE SEQUENCE [LARGE SCALE GENOMIC DNA]</scope>
    <source>
        <strain evidence="4">LSR1</strain>
    </source>
</reference>
<accession>A0A8R1W7H4</accession>
<name>A0A8R1W7H4_ACYPI</name>
<dbReference type="AlphaFoldDB" id="A0A8R1W7H4"/>